<dbReference type="PANTHER" id="PTHR47691">
    <property type="entry name" value="REGULATOR-RELATED"/>
    <property type="match status" value="1"/>
</dbReference>
<dbReference type="SUPFAM" id="SSF46894">
    <property type="entry name" value="C-terminal effector domain of the bipartite response regulators"/>
    <property type="match status" value="1"/>
</dbReference>
<dbReference type="SUPFAM" id="SSF52540">
    <property type="entry name" value="P-loop containing nucleoside triphosphate hydrolases"/>
    <property type="match status" value="1"/>
</dbReference>
<organism evidence="4 5">
    <name type="scientific">Rhizobium tropici</name>
    <dbReference type="NCBI Taxonomy" id="398"/>
    <lineage>
        <taxon>Bacteria</taxon>
        <taxon>Pseudomonadati</taxon>
        <taxon>Pseudomonadota</taxon>
        <taxon>Alphaproteobacteria</taxon>
        <taxon>Hyphomicrobiales</taxon>
        <taxon>Rhizobiaceae</taxon>
        <taxon>Rhizobium/Agrobacterium group</taxon>
        <taxon>Rhizobium</taxon>
    </lineage>
</organism>
<dbReference type="SMART" id="SM00862">
    <property type="entry name" value="Trans_reg_C"/>
    <property type="match status" value="1"/>
</dbReference>
<proteinExistence type="predicted"/>
<dbReference type="PRINTS" id="PR00364">
    <property type="entry name" value="DISEASERSIST"/>
</dbReference>
<dbReference type="Pfam" id="PF00486">
    <property type="entry name" value="Trans_reg_C"/>
    <property type="match status" value="1"/>
</dbReference>
<dbReference type="Gene3D" id="1.10.10.10">
    <property type="entry name" value="Winged helix-like DNA-binding domain superfamily/Winged helix DNA-binding domain"/>
    <property type="match status" value="1"/>
</dbReference>
<dbReference type="InterPro" id="IPR027417">
    <property type="entry name" value="P-loop_NTPase"/>
</dbReference>
<evidence type="ECO:0000313" key="4">
    <source>
        <dbReference type="EMBL" id="RAX37559.1"/>
    </source>
</evidence>
<gene>
    <name evidence="4" type="ORF">DQ393_32750</name>
</gene>
<dbReference type="PANTHER" id="PTHR47691:SF3">
    <property type="entry name" value="HTH-TYPE TRANSCRIPTIONAL REGULATOR RV0890C-RELATED"/>
    <property type="match status" value="1"/>
</dbReference>
<dbReference type="GO" id="GO:0000160">
    <property type="term" value="P:phosphorelay signal transduction system"/>
    <property type="evidence" value="ECO:0007669"/>
    <property type="project" value="InterPro"/>
</dbReference>
<evidence type="ECO:0000256" key="2">
    <source>
        <dbReference type="PROSITE-ProRule" id="PRU01091"/>
    </source>
</evidence>
<dbReference type="GO" id="GO:0003677">
    <property type="term" value="F:DNA binding"/>
    <property type="evidence" value="ECO:0007669"/>
    <property type="project" value="UniProtKB-UniRule"/>
</dbReference>
<dbReference type="AlphaFoldDB" id="A0A329Y0S0"/>
<dbReference type="GO" id="GO:0006355">
    <property type="term" value="P:regulation of DNA-templated transcription"/>
    <property type="evidence" value="ECO:0007669"/>
    <property type="project" value="InterPro"/>
</dbReference>
<dbReference type="Proteomes" id="UP000251205">
    <property type="component" value="Unassembled WGS sequence"/>
</dbReference>
<dbReference type="EMBL" id="QMKK01000061">
    <property type="protein sequence ID" value="RAX37559.1"/>
    <property type="molecule type" value="Genomic_DNA"/>
</dbReference>
<protein>
    <recommendedName>
        <fullName evidence="3">OmpR/PhoB-type domain-containing protein</fullName>
    </recommendedName>
</protein>
<comment type="caution">
    <text evidence="4">The sequence shown here is derived from an EMBL/GenBank/DDBJ whole genome shotgun (WGS) entry which is preliminary data.</text>
</comment>
<evidence type="ECO:0000256" key="1">
    <source>
        <dbReference type="ARBA" id="ARBA00023125"/>
    </source>
</evidence>
<sequence length="904" mass="98382">MGGRALDILIALVEQAGQVVSKQDLMASAWPKLFVEEANLRVQITALRRILSDGQEGQSYIENVARQGYVFSGRVTVSTPEIFPVVQPQSLLAFHNLPSPLQIVIGRDVVVAALAAHLAERRLVTIAGSGGVGKTTTAIEVGRGSLPLHGAVILVDLARISDTLHVESTIKAAIATTLKIAQQPLSEPLPVKDPLIILDNCEHLLEATAQAAEELLRSSPQAKVLATSREPLRAAGEYVFRLSGLEVPPADHDASSIDFLSFAAVRLFVERAAAVLGSYVPRPADVPVIVELCRRFDGMPLAIELAAGRVDAYGVHGLGQHLDDAFQLLTFGQRTALPRHQTLQAALNWSYDQLSDSEKTTFSRLAVFPGLFSLDAGAEVASIAEPIWSTTEDIASLVMKSLISADFTQAVPRYRLLETTRVYARAKLRERGEFDRLSKRHATYVRTKLESFDRHDAHAESPERTSSFAGLVDDLRACLAWCFGPNGDAELGVELATASSTVWFELSLVSEARVYFERAAAALEERGQADPARLISLLSSLGTALVYTIGPGPEIETLWTRAARLAEASGDASLKLDALYGNWLSELAAGKYRRSLATAESFRKVAYVGAEKAPGAKIGERLIGISQLYLGHITQAYDSLERFISSQPPALSTIVRMQYDQSASASAYKAMTLWLLGKPEEALASAASCVDDALARGHTSTLSLVLAEAGCPVPFFAGALAVMEERVDLLQYTSGRQAFGPWRAWGRCFRGALSLSRGTHGDAVEQLSGGLDELERTRWPVRRSLFLCLLSQALLGCGRGDEGLLRIDDALAMCAESGEAWHLPELLRVKAELMHPERPQDAFACLRQAQAIAERNKMVAWQIRCRETALRLSQTSDTTEPVALEPDRRIERRQITKVVPTQVQ</sequence>
<evidence type="ECO:0000313" key="5">
    <source>
        <dbReference type="Proteomes" id="UP000251205"/>
    </source>
</evidence>
<evidence type="ECO:0000259" key="3">
    <source>
        <dbReference type="PROSITE" id="PS51755"/>
    </source>
</evidence>
<dbReference type="PROSITE" id="PS51755">
    <property type="entry name" value="OMPR_PHOB"/>
    <property type="match status" value="1"/>
</dbReference>
<dbReference type="InterPro" id="IPR058852">
    <property type="entry name" value="HTH_77"/>
</dbReference>
<dbReference type="Gene3D" id="3.40.50.300">
    <property type="entry name" value="P-loop containing nucleotide triphosphate hydrolases"/>
    <property type="match status" value="1"/>
</dbReference>
<keyword evidence="1 2" id="KW-0238">DNA-binding</keyword>
<reference evidence="4 5" key="1">
    <citation type="submission" date="2018-06" db="EMBL/GenBank/DDBJ databases">
        <title>Whole Genome Sequence of an efficient microsymbiont, Rhizobium tropici.</title>
        <authorList>
            <person name="Srinivasan R."/>
            <person name="Singh H.V."/>
            <person name="Srivastava R."/>
            <person name="Kumari B."/>
            <person name="Radhakrishna A."/>
        </authorList>
    </citation>
    <scope>NUCLEOTIDE SEQUENCE [LARGE SCALE GENOMIC DNA]</scope>
    <source>
        <strain evidence="4 5">IGFRI Rhizo-19</strain>
    </source>
</reference>
<dbReference type="Pfam" id="PF25872">
    <property type="entry name" value="HTH_77"/>
    <property type="match status" value="1"/>
</dbReference>
<name>A0A329Y0S0_RHITR</name>
<accession>A0A329Y0S0</accession>
<dbReference type="InterPro" id="IPR016032">
    <property type="entry name" value="Sig_transdc_resp-reg_C-effctor"/>
</dbReference>
<dbReference type="CDD" id="cd00383">
    <property type="entry name" value="trans_reg_C"/>
    <property type="match status" value="1"/>
</dbReference>
<feature type="DNA-binding region" description="OmpR/PhoB-type" evidence="2">
    <location>
        <begin position="1"/>
        <end position="73"/>
    </location>
</feature>
<dbReference type="InterPro" id="IPR001867">
    <property type="entry name" value="OmpR/PhoB-type_DNA-bd"/>
</dbReference>
<feature type="domain" description="OmpR/PhoB-type" evidence="3">
    <location>
        <begin position="1"/>
        <end position="73"/>
    </location>
</feature>
<dbReference type="InterPro" id="IPR036388">
    <property type="entry name" value="WH-like_DNA-bd_sf"/>
</dbReference>